<evidence type="ECO:0000313" key="2">
    <source>
        <dbReference type="EMBL" id="MBW4659362.1"/>
    </source>
</evidence>
<reference evidence="2" key="2">
    <citation type="journal article" date="2022" name="Microbiol. Resour. Announc.">
        <title>Metagenome Sequencing to Explore Phylogenomics of Terrestrial Cyanobacteria.</title>
        <authorList>
            <person name="Ward R.D."/>
            <person name="Stajich J.E."/>
            <person name="Johansen J.R."/>
            <person name="Huntemann M."/>
            <person name="Clum A."/>
            <person name="Foster B."/>
            <person name="Foster B."/>
            <person name="Roux S."/>
            <person name="Palaniappan K."/>
            <person name="Varghese N."/>
            <person name="Mukherjee S."/>
            <person name="Reddy T.B.K."/>
            <person name="Daum C."/>
            <person name="Copeland A."/>
            <person name="Chen I.A."/>
            <person name="Ivanova N.N."/>
            <person name="Kyrpides N.C."/>
            <person name="Shapiro N."/>
            <person name="Eloe-Fadrosh E.A."/>
            <person name="Pietrasiak N."/>
        </authorList>
    </citation>
    <scope>NUCLEOTIDE SEQUENCE</scope>
    <source>
        <strain evidence="2">UHER 2000/2452</strain>
    </source>
</reference>
<dbReference type="Proteomes" id="UP000757435">
    <property type="component" value="Unassembled WGS sequence"/>
</dbReference>
<dbReference type="EMBL" id="JAHHHD010000011">
    <property type="protein sequence ID" value="MBW4659362.1"/>
    <property type="molecule type" value="Genomic_DNA"/>
</dbReference>
<reference evidence="2" key="1">
    <citation type="submission" date="2021-05" db="EMBL/GenBank/DDBJ databases">
        <authorList>
            <person name="Pietrasiak N."/>
            <person name="Ward R."/>
            <person name="Stajich J.E."/>
            <person name="Kurbessoian T."/>
        </authorList>
    </citation>
    <scope>NUCLEOTIDE SEQUENCE</scope>
    <source>
        <strain evidence="2">UHER 2000/2452</strain>
    </source>
</reference>
<name>A0A951UMI2_9CYAN</name>
<accession>A0A951UMI2</accession>
<feature type="compositionally biased region" description="Low complexity" evidence="1">
    <location>
        <begin position="19"/>
        <end position="29"/>
    </location>
</feature>
<dbReference type="AlphaFoldDB" id="A0A951UMI2"/>
<sequence>MNTDPLLDISADGSPYLNTTTQQTGQTDQHLLNRRSRPSFQISDILTLLIP</sequence>
<evidence type="ECO:0000256" key="1">
    <source>
        <dbReference type="SAM" id="MobiDB-lite"/>
    </source>
</evidence>
<comment type="caution">
    <text evidence="2">The sequence shown here is derived from an EMBL/GenBank/DDBJ whole genome shotgun (WGS) entry which is preliminary data.</text>
</comment>
<organism evidence="2 3">
    <name type="scientific">Drouetiella hepatica Uher 2000/2452</name>
    <dbReference type="NCBI Taxonomy" id="904376"/>
    <lineage>
        <taxon>Bacteria</taxon>
        <taxon>Bacillati</taxon>
        <taxon>Cyanobacteriota</taxon>
        <taxon>Cyanophyceae</taxon>
        <taxon>Oculatellales</taxon>
        <taxon>Oculatellaceae</taxon>
        <taxon>Drouetiella</taxon>
    </lineage>
</organism>
<protein>
    <submittedName>
        <fullName evidence="2">Uncharacterized protein</fullName>
    </submittedName>
</protein>
<gene>
    <name evidence="2" type="ORF">KME15_11855</name>
</gene>
<evidence type="ECO:0000313" key="3">
    <source>
        <dbReference type="Proteomes" id="UP000757435"/>
    </source>
</evidence>
<feature type="region of interest" description="Disordered" evidence="1">
    <location>
        <begin position="1"/>
        <end position="35"/>
    </location>
</feature>
<proteinExistence type="predicted"/>